<feature type="signal peptide" evidence="1">
    <location>
        <begin position="1"/>
        <end position="18"/>
    </location>
</feature>
<proteinExistence type="predicted"/>
<reference evidence="2" key="1">
    <citation type="submission" date="2018-02" db="EMBL/GenBank/DDBJ databases">
        <title>Rhizophora mucronata_Transcriptome.</title>
        <authorList>
            <person name="Meera S.P."/>
            <person name="Sreeshan A."/>
            <person name="Augustine A."/>
        </authorList>
    </citation>
    <scope>NUCLEOTIDE SEQUENCE</scope>
    <source>
        <tissue evidence="2">Leaf</tissue>
    </source>
</reference>
<feature type="chain" id="PRO_5015141304" evidence="1">
    <location>
        <begin position="19"/>
        <end position="30"/>
    </location>
</feature>
<dbReference type="AlphaFoldDB" id="A0A2P2R037"/>
<dbReference type="EMBL" id="GGEC01092040">
    <property type="protein sequence ID" value="MBX72524.1"/>
    <property type="molecule type" value="Transcribed_RNA"/>
</dbReference>
<name>A0A2P2R037_RHIMU</name>
<evidence type="ECO:0000256" key="1">
    <source>
        <dbReference type="SAM" id="SignalP"/>
    </source>
</evidence>
<organism evidence="2">
    <name type="scientific">Rhizophora mucronata</name>
    <name type="common">Asiatic mangrove</name>
    <dbReference type="NCBI Taxonomy" id="61149"/>
    <lineage>
        <taxon>Eukaryota</taxon>
        <taxon>Viridiplantae</taxon>
        <taxon>Streptophyta</taxon>
        <taxon>Embryophyta</taxon>
        <taxon>Tracheophyta</taxon>
        <taxon>Spermatophyta</taxon>
        <taxon>Magnoliopsida</taxon>
        <taxon>eudicotyledons</taxon>
        <taxon>Gunneridae</taxon>
        <taxon>Pentapetalae</taxon>
        <taxon>rosids</taxon>
        <taxon>fabids</taxon>
        <taxon>Malpighiales</taxon>
        <taxon>Rhizophoraceae</taxon>
        <taxon>Rhizophora</taxon>
    </lineage>
</organism>
<accession>A0A2P2R037</accession>
<evidence type="ECO:0000313" key="2">
    <source>
        <dbReference type="EMBL" id="MBX72524.1"/>
    </source>
</evidence>
<sequence>MGCLLFLSALLLIHPVIFKPHQQQQKQEQR</sequence>
<protein>
    <submittedName>
        <fullName evidence="2">Uncharacterized protein</fullName>
    </submittedName>
</protein>
<keyword evidence="1" id="KW-0732">Signal</keyword>